<dbReference type="InterPro" id="IPR001789">
    <property type="entry name" value="Sig_transdc_resp-reg_receiver"/>
</dbReference>
<feature type="modified residue" description="4-aspartylphosphate" evidence="4">
    <location>
        <position position="294"/>
    </location>
</feature>
<organism evidence="7">
    <name type="scientific">Caldithrix abyssi</name>
    <dbReference type="NCBI Taxonomy" id="187145"/>
    <lineage>
        <taxon>Bacteria</taxon>
        <taxon>Pseudomonadati</taxon>
        <taxon>Calditrichota</taxon>
        <taxon>Calditrichia</taxon>
        <taxon>Calditrichales</taxon>
        <taxon>Calditrichaceae</taxon>
        <taxon>Caldithrix</taxon>
    </lineage>
</organism>
<evidence type="ECO:0000256" key="5">
    <source>
        <dbReference type="SAM" id="Coils"/>
    </source>
</evidence>
<dbReference type="CDD" id="cd00082">
    <property type="entry name" value="HisKA"/>
    <property type="match status" value="1"/>
</dbReference>
<dbReference type="SMART" id="SM00448">
    <property type="entry name" value="REC"/>
    <property type="match status" value="2"/>
</dbReference>
<dbReference type="SUPFAM" id="SSF52172">
    <property type="entry name" value="CheY-like"/>
    <property type="match status" value="2"/>
</dbReference>
<dbReference type="EMBL" id="DRLD01000260">
    <property type="protein sequence ID" value="HED10890.1"/>
    <property type="molecule type" value="Genomic_DNA"/>
</dbReference>
<keyword evidence="3 4" id="KW-0597">Phosphoprotein</keyword>
<dbReference type="CDD" id="cd00156">
    <property type="entry name" value="REC"/>
    <property type="match status" value="2"/>
</dbReference>
<dbReference type="GO" id="GO:0000155">
    <property type="term" value="F:phosphorelay sensor kinase activity"/>
    <property type="evidence" value="ECO:0007669"/>
    <property type="project" value="InterPro"/>
</dbReference>
<protein>
    <recommendedName>
        <fullName evidence="2">histidine kinase</fullName>
        <ecNumber evidence="2">2.7.13.3</ecNumber>
    </recommendedName>
</protein>
<dbReference type="SMART" id="SM00388">
    <property type="entry name" value="HisKA"/>
    <property type="match status" value="1"/>
</dbReference>
<gene>
    <name evidence="7" type="ORF">ENJ10_09400</name>
</gene>
<evidence type="ECO:0000256" key="4">
    <source>
        <dbReference type="PROSITE-ProRule" id="PRU00169"/>
    </source>
</evidence>
<sequence length="361" mass="40624">MKQVYQTLLVENKKSDFIITKDILHDINVGFELHRVTDYQKGLEAFASGEYDLCLLDYHLSDEFSSIKFLEDSAAKFSMTPVVVLTLEGDRDIDLQVMSAGASDYIIKGQINAPLLERTVRYAIERKRNQQQLMDLQDELTMALRELRENQKALIEVENLKSVRELAGAAAHEFSQPLQCLTNYISLIREGLPAGKYLDKMEKSIQRIAGLTDNLRDITGLQKRAYVDTHIIDLQASTGIRDMSRVLIVDDEPEIVETLSDMLELKGIAADGVTDGFQALELLSQNSYSLIISDISMPKISGPEFFKKVRETGIQTPFVFITGYEISPEAQQVIKQADALISKPIVFDALLQQLEQLELTA</sequence>
<dbReference type="SUPFAM" id="SSF47384">
    <property type="entry name" value="Homodimeric domain of signal transducing histidine kinase"/>
    <property type="match status" value="1"/>
</dbReference>
<comment type="caution">
    <text evidence="7">The sequence shown here is derived from an EMBL/GenBank/DDBJ whole genome shotgun (WGS) entry which is preliminary data.</text>
</comment>
<name>A0A7V1PUV8_CALAY</name>
<dbReference type="Gene3D" id="1.10.287.130">
    <property type="match status" value="1"/>
</dbReference>
<dbReference type="AlphaFoldDB" id="A0A7V1PUV8"/>
<proteinExistence type="predicted"/>
<accession>A0A7V1PUV8</accession>
<dbReference type="InterPro" id="IPR050595">
    <property type="entry name" value="Bact_response_regulator"/>
</dbReference>
<dbReference type="PANTHER" id="PTHR44591">
    <property type="entry name" value="STRESS RESPONSE REGULATOR PROTEIN 1"/>
    <property type="match status" value="1"/>
</dbReference>
<dbReference type="PANTHER" id="PTHR44591:SF3">
    <property type="entry name" value="RESPONSE REGULATORY DOMAIN-CONTAINING PROTEIN"/>
    <property type="match status" value="1"/>
</dbReference>
<evidence type="ECO:0000313" key="7">
    <source>
        <dbReference type="EMBL" id="HED10890.1"/>
    </source>
</evidence>
<dbReference type="InterPro" id="IPR003661">
    <property type="entry name" value="HisK_dim/P_dom"/>
</dbReference>
<dbReference type="Gene3D" id="3.40.50.2300">
    <property type="match status" value="2"/>
</dbReference>
<dbReference type="InterPro" id="IPR036097">
    <property type="entry name" value="HisK_dim/P_sf"/>
</dbReference>
<dbReference type="Proteomes" id="UP000886005">
    <property type="component" value="Unassembled WGS sequence"/>
</dbReference>
<feature type="domain" description="Response regulatory" evidence="6">
    <location>
        <begin position="6"/>
        <end position="123"/>
    </location>
</feature>
<evidence type="ECO:0000259" key="6">
    <source>
        <dbReference type="PROSITE" id="PS50110"/>
    </source>
</evidence>
<feature type="domain" description="Response regulatory" evidence="6">
    <location>
        <begin position="245"/>
        <end position="358"/>
    </location>
</feature>
<dbReference type="InterPro" id="IPR011006">
    <property type="entry name" value="CheY-like_superfamily"/>
</dbReference>
<comment type="catalytic activity">
    <reaction evidence="1">
        <text>ATP + protein L-histidine = ADP + protein N-phospho-L-histidine.</text>
        <dbReference type="EC" id="2.7.13.3"/>
    </reaction>
</comment>
<reference evidence="7" key="1">
    <citation type="journal article" date="2020" name="mSystems">
        <title>Genome- and Community-Level Interaction Insights into Carbon Utilization and Element Cycling Functions of Hydrothermarchaeota in Hydrothermal Sediment.</title>
        <authorList>
            <person name="Zhou Z."/>
            <person name="Liu Y."/>
            <person name="Xu W."/>
            <person name="Pan J."/>
            <person name="Luo Z.H."/>
            <person name="Li M."/>
        </authorList>
    </citation>
    <scope>NUCLEOTIDE SEQUENCE [LARGE SCALE GENOMIC DNA]</scope>
    <source>
        <strain evidence="7">HyVt-456</strain>
    </source>
</reference>
<evidence type="ECO:0000256" key="3">
    <source>
        <dbReference type="ARBA" id="ARBA00022553"/>
    </source>
</evidence>
<feature type="modified residue" description="4-aspartylphosphate" evidence="4">
    <location>
        <position position="57"/>
    </location>
</feature>
<keyword evidence="5" id="KW-0175">Coiled coil</keyword>
<dbReference type="EC" id="2.7.13.3" evidence="2"/>
<dbReference type="Pfam" id="PF00072">
    <property type="entry name" value="Response_reg"/>
    <property type="match status" value="2"/>
</dbReference>
<dbReference type="PROSITE" id="PS50110">
    <property type="entry name" value="RESPONSE_REGULATORY"/>
    <property type="match status" value="2"/>
</dbReference>
<evidence type="ECO:0000256" key="2">
    <source>
        <dbReference type="ARBA" id="ARBA00012438"/>
    </source>
</evidence>
<feature type="coiled-coil region" evidence="5">
    <location>
        <begin position="126"/>
        <end position="153"/>
    </location>
</feature>
<evidence type="ECO:0000256" key="1">
    <source>
        <dbReference type="ARBA" id="ARBA00000085"/>
    </source>
</evidence>